<dbReference type="Gene3D" id="3.40.50.410">
    <property type="entry name" value="von Willebrand factor, type A domain"/>
    <property type="match status" value="1"/>
</dbReference>
<dbReference type="SMART" id="SM00327">
    <property type="entry name" value="VWA"/>
    <property type="match status" value="1"/>
</dbReference>
<dbReference type="SUPFAM" id="SSF53300">
    <property type="entry name" value="vWA-like"/>
    <property type="match status" value="1"/>
</dbReference>
<evidence type="ECO:0000313" key="3">
    <source>
        <dbReference type="EMBL" id="KAB5491408.1"/>
    </source>
</evidence>
<proteinExistence type="predicted"/>
<gene>
    <name evidence="3" type="ORF">FOT42_000215</name>
</gene>
<dbReference type="Proteomes" id="UP000319204">
    <property type="component" value="Unassembled WGS sequence"/>
</dbReference>
<dbReference type="Pfam" id="PF00092">
    <property type="entry name" value="VWA"/>
    <property type="match status" value="1"/>
</dbReference>
<protein>
    <submittedName>
        <fullName evidence="3">VWA domain-containing protein</fullName>
    </submittedName>
</protein>
<dbReference type="OrthoDB" id="9809583at2"/>
<feature type="domain" description="VWFA" evidence="2">
    <location>
        <begin position="115"/>
        <end position="279"/>
    </location>
</feature>
<keyword evidence="1" id="KW-0732">Signal</keyword>
<evidence type="ECO:0000259" key="2">
    <source>
        <dbReference type="PROSITE" id="PS50234"/>
    </source>
</evidence>
<evidence type="ECO:0000313" key="4">
    <source>
        <dbReference type="Proteomes" id="UP000319204"/>
    </source>
</evidence>
<dbReference type="RefSeq" id="WP_151888565.1">
    <property type="nucleotide sequence ID" value="NZ_VNIK02000001.1"/>
</dbReference>
<dbReference type="InterPro" id="IPR002035">
    <property type="entry name" value="VWF_A"/>
</dbReference>
<feature type="signal peptide" evidence="1">
    <location>
        <begin position="1"/>
        <end position="22"/>
    </location>
</feature>
<feature type="chain" id="PRO_5024432687" evidence="1">
    <location>
        <begin position="23"/>
        <end position="327"/>
    </location>
</feature>
<evidence type="ECO:0000256" key="1">
    <source>
        <dbReference type="SAM" id="SignalP"/>
    </source>
</evidence>
<dbReference type="CDD" id="cd00198">
    <property type="entry name" value="vWFA"/>
    <property type="match status" value="1"/>
</dbReference>
<organism evidence="3 4">
    <name type="scientific">Flagellimonas hadalis</name>
    <dbReference type="NCBI Taxonomy" id="2597517"/>
    <lineage>
        <taxon>Bacteria</taxon>
        <taxon>Pseudomonadati</taxon>
        <taxon>Bacteroidota</taxon>
        <taxon>Flavobacteriia</taxon>
        <taxon>Flavobacteriales</taxon>
        <taxon>Flavobacteriaceae</taxon>
        <taxon>Flagellimonas</taxon>
    </lineage>
</organism>
<comment type="caution">
    <text evidence="3">The sequence shown here is derived from an EMBL/GenBank/DDBJ whole genome shotgun (WGS) entry which is preliminary data.</text>
</comment>
<reference evidence="3" key="1">
    <citation type="submission" date="2019-10" db="EMBL/GenBank/DDBJ databases">
        <title>Muricauda hadale sp. nov., a piezophilic bacterium isolated from hadopelagic water of the Mariana Trench.</title>
        <authorList>
            <person name="Wei Y."/>
        </authorList>
    </citation>
    <scope>NUCLEOTIDE SEQUENCE [LARGE SCALE GENOMIC DNA]</scope>
    <source>
        <strain evidence="3">MT-229</strain>
    </source>
</reference>
<dbReference type="InterPro" id="IPR036465">
    <property type="entry name" value="vWFA_dom_sf"/>
</dbReference>
<dbReference type="AlphaFoldDB" id="A0A5N5IXI5"/>
<dbReference type="PROSITE" id="PS50234">
    <property type="entry name" value="VWFA"/>
    <property type="match status" value="1"/>
</dbReference>
<keyword evidence="4" id="KW-1185">Reference proteome</keyword>
<accession>A0A5N5IXI5</accession>
<dbReference type="EMBL" id="VNIK02000001">
    <property type="protein sequence ID" value="KAB5491408.1"/>
    <property type="molecule type" value="Genomic_DNA"/>
</dbReference>
<name>A0A5N5IXI5_9FLAO</name>
<sequence length="327" mass="35672">MKKNTLKMAILLLYVAIPLGCAKDDDTPRIDEAFENLSDFTTTDVETSIPRLEISQTGKSLTILLSVTDQNGKPLEEFTLGNYEIEMMANANVELVNKNRIALSVFDQTNNDPLAAATTLDYSGSMSNQDILDMEEALRSFIGVKNSSDLLSIIKFASFVEEVQRFTTDPTLLNEAIDIDPSIGSSTAFYSACELGLDQVSQLDNVLPLVIGFTDGADNNSSISLNGLISKSKNLGIPVYTVGFGSAQQFSLETLATETGGRFYYAPSGADIADLYQVIGGQLRKLYILEWDIDYPTGTELTLQITTHYTAGNGEFTDVSTRTLIIQ</sequence>